<proteinExistence type="predicted"/>
<evidence type="ECO:0000313" key="1">
    <source>
        <dbReference type="EMBL" id="PIL28736.1"/>
    </source>
</evidence>
<accession>A0A2G8S4N4</accession>
<dbReference type="Proteomes" id="UP000230002">
    <property type="component" value="Unassembled WGS sequence"/>
</dbReference>
<comment type="caution">
    <text evidence="1">The sequence shown here is derived from an EMBL/GenBank/DDBJ whole genome shotgun (WGS) entry which is preliminary data.</text>
</comment>
<evidence type="ECO:0000313" key="2">
    <source>
        <dbReference type="Proteomes" id="UP000230002"/>
    </source>
</evidence>
<protein>
    <submittedName>
        <fullName evidence="1">Uncharacterized protein</fullName>
    </submittedName>
</protein>
<dbReference type="AlphaFoldDB" id="A0A2G8S4N4"/>
<dbReference type="EMBL" id="AYKW01000023">
    <property type="protein sequence ID" value="PIL28736.1"/>
    <property type="molecule type" value="Genomic_DNA"/>
</dbReference>
<gene>
    <name evidence="1" type="ORF">GSI_08780</name>
</gene>
<sequence>MAATPAYDPAVLSVFDALCQGDLNTKKFVYHLESVLDRIIGSKTEDFDAWEENVRDEIERESLASEIRILNGLRSTYIYVQGTNVISRLNSRRLHLGQVRDRFQSKCTEDPL</sequence>
<organism evidence="1 2">
    <name type="scientific">Ganoderma sinense ZZ0214-1</name>
    <dbReference type="NCBI Taxonomy" id="1077348"/>
    <lineage>
        <taxon>Eukaryota</taxon>
        <taxon>Fungi</taxon>
        <taxon>Dikarya</taxon>
        <taxon>Basidiomycota</taxon>
        <taxon>Agaricomycotina</taxon>
        <taxon>Agaricomycetes</taxon>
        <taxon>Polyporales</taxon>
        <taxon>Polyporaceae</taxon>
        <taxon>Ganoderma</taxon>
    </lineage>
</organism>
<name>A0A2G8S4N4_9APHY</name>
<reference evidence="1 2" key="1">
    <citation type="journal article" date="2015" name="Sci. Rep.">
        <title>Chromosome-level genome map provides insights into diverse defense mechanisms in the medicinal fungus Ganoderma sinense.</title>
        <authorList>
            <person name="Zhu Y."/>
            <person name="Xu J."/>
            <person name="Sun C."/>
            <person name="Zhou S."/>
            <person name="Xu H."/>
            <person name="Nelson D.R."/>
            <person name="Qian J."/>
            <person name="Song J."/>
            <person name="Luo H."/>
            <person name="Xiang L."/>
            <person name="Li Y."/>
            <person name="Xu Z."/>
            <person name="Ji A."/>
            <person name="Wang L."/>
            <person name="Lu S."/>
            <person name="Hayward A."/>
            <person name="Sun W."/>
            <person name="Li X."/>
            <person name="Schwartz D.C."/>
            <person name="Wang Y."/>
            <person name="Chen S."/>
        </authorList>
    </citation>
    <scope>NUCLEOTIDE SEQUENCE [LARGE SCALE GENOMIC DNA]</scope>
    <source>
        <strain evidence="1 2">ZZ0214-1</strain>
    </source>
</reference>
<keyword evidence="2" id="KW-1185">Reference proteome</keyword>